<feature type="compositionally biased region" description="Basic and acidic residues" evidence="8">
    <location>
        <begin position="9"/>
        <end position="19"/>
    </location>
</feature>
<feature type="transmembrane region" description="Helical" evidence="7">
    <location>
        <begin position="140"/>
        <end position="162"/>
    </location>
</feature>
<feature type="region of interest" description="Disordered" evidence="8">
    <location>
        <begin position="1"/>
        <end position="32"/>
    </location>
</feature>
<evidence type="ECO:0000256" key="4">
    <source>
        <dbReference type="ARBA" id="ARBA00022692"/>
    </source>
</evidence>
<feature type="transmembrane region" description="Helical" evidence="7">
    <location>
        <begin position="228"/>
        <end position="248"/>
    </location>
</feature>
<dbReference type="SUPFAM" id="SSF161098">
    <property type="entry name" value="MetI-like"/>
    <property type="match status" value="1"/>
</dbReference>
<comment type="caution">
    <text evidence="10">The sequence shown here is derived from an EMBL/GenBank/DDBJ whole genome shotgun (WGS) entry which is preliminary data.</text>
</comment>
<evidence type="ECO:0000256" key="7">
    <source>
        <dbReference type="RuleBase" id="RU363032"/>
    </source>
</evidence>
<evidence type="ECO:0000256" key="1">
    <source>
        <dbReference type="ARBA" id="ARBA00004651"/>
    </source>
</evidence>
<feature type="transmembrane region" description="Helical" evidence="7">
    <location>
        <begin position="44"/>
        <end position="64"/>
    </location>
</feature>
<keyword evidence="6 7" id="KW-0472">Membrane</keyword>
<dbReference type="InterPro" id="IPR035906">
    <property type="entry name" value="MetI-like_sf"/>
</dbReference>
<feature type="transmembrane region" description="Helical" evidence="7">
    <location>
        <begin position="273"/>
        <end position="295"/>
    </location>
</feature>
<evidence type="ECO:0000313" key="10">
    <source>
        <dbReference type="EMBL" id="MFC5052399.1"/>
    </source>
</evidence>
<keyword evidence="5 7" id="KW-1133">Transmembrane helix</keyword>
<dbReference type="Gene3D" id="1.10.3720.10">
    <property type="entry name" value="MetI-like"/>
    <property type="match status" value="1"/>
</dbReference>
<feature type="transmembrane region" description="Helical" evidence="7">
    <location>
        <begin position="108"/>
        <end position="128"/>
    </location>
</feature>
<dbReference type="CDD" id="cd06261">
    <property type="entry name" value="TM_PBP2"/>
    <property type="match status" value="1"/>
</dbReference>
<dbReference type="EMBL" id="JBHSJB010000003">
    <property type="protein sequence ID" value="MFC5052399.1"/>
    <property type="molecule type" value="Genomic_DNA"/>
</dbReference>
<feature type="domain" description="ABC transmembrane type-1" evidence="9">
    <location>
        <begin position="104"/>
        <end position="294"/>
    </location>
</feature>
<dbReference type="PANTHER" id="PTHR43744">
    <property type="entry name" value="ABC TRANSPORTER PERMEASE PROTEIN MG189-RELATED-RELATED"/>
    <property type="match status" value="1"/>
</dbReference>
<name>A0ABV9XPS2_9PSEU</name>
<dbReference type="InterPro" id="IPR000515">
    <property type="entry name" value="MetI-like"/>
</dbReference>
<evidence type="ECO:0000256" key="3">
    <source>
        <dbReference type="ARBA" id="ARBA00022475"/>
    </source>
</evidence>
<proteinExistence type="inferred from homology"/>
<comment type="subcellular location">
    <subcellularLocation>
        <location evidence="1 7">Cell membrane</location>
        <topology evidence="1 7">Multi-pass membrane protein</topology>
    </subcellularLocation>
</comment>
<evidence type="ECO:0000256" key="2">
    <source>
        <dbReference type="ARBA" id="ARBA00022448"/>
    </source>
</evidence>
<evidence type="ECO:0000256" key="8">
    <source>
        <dbReference type="SAM" id="MobiDB-lite"/>
    </source>
</evidence>
<keyword evidence="3" id="KW-1003">Cell membrane</keyword>
<keyword evidence="4 7" id="KW-0812">Transmembrane</keyword>
<dbReference type="Proteomes" id="UP001595833">
    <property type="component" value="Unassembled WGS sequence"/>
</dbReference>
<protein>
    <submittedName>
        <fullName evidence="10">Carbohydrate ABC transporter permease</fullName>
    </submittedName>
</protein>
<feature type="transmembrane region" description="Helical" evidence="7">
    <location>
        <begin position="168"/>
        <end position="189"/>
    </location>
</feature>
<evidence type="ECO:0000256" key="6">
    <source>
        <dbReference type="ARBA" id="ARBA00023136"/>
    </source>
</evidence>
<sequence>MAVVAPGETTREASREAPRRAPGKGSGRAPRGASRFSVAHAGPLSYALLVVVLLASVFPLYYSFLIASKDNSALGDAVPSLVPGGNLVENLTRVFDTVDFWLAMQNSLVVAGTVAISNVVLGTLAGFAFARLRFRGRNSLFLVVVGTSMVPTQLGVIPLYMLMSDLDWYGTLQAVVVPALIGAFSVFWMRQACEESVPYELVEAARVDGCNVLRTFWHVAFPAVRPQAAVMGMFTFMTAWNDFFWPLIVLDPNDSPTVQVALSTLASGYYTDYSLMLSGASLAVLPVVAIFVLLARQIVGGIMQGAVKG</sequence>
<comment type="similarity">
    <text evidence="7">Belongs to the binding-protein-dependent transport system permease family.</text>
</comment>
<keyword evidence="11" id="KW-1185">Reference proteome</keyword>
<dbReference type="PANTHER" id="PTHR43744:SF12">
    <property type="entry name" value="ABC TRANSPORTER PERMEASE PROTEIN MG189-RELATED"/>
    <property type="match status" value="1"/>
</dbReference>
<dbReference type="PROSITE" id="PS50928">
    <property type="entry name" value="ABC_TM1"/>
    <property type="match status" value="1"/>
</dbReference>
<evidence type="ECO:0000256" key="5">
    <source>
        <dbReference type="ARBA" id="ARBA00022989"/>
    </source>
</evidence>
<dbReference type="Pfam" id="PF00528">
    <property type="entry name" value="BPD_transp_1"/>
    <property type="match status" value="1"/>
</dbReference>
<keyword evidence="2 7" id="KW-0813">Transport</keyword>
<reference evidence="11" key="1">
    <citation type="journal article" date="2019" name="Int. J. Syst. Evol. Microbiol.">
        <title>The Global Catalogue of Microorganisms (GCM) 10K type strain sequencing project: providing services to taxonomists for standard genome sequencing and annotation.</title>
        <authorList>
            <consortium name="The Broad Institute Genomics Platform"/>
            <consortium name="The Broad Institute Genome Sequencing Center for Infectious Disease"/>
            <person name="Wu L."/>
            <person name="Ma J."/>
        </authorList>
    </citation>
    <scope>NUCLEOTIDE SEQUENCE [LARGE SCALE GENOMIC DNA]</scope>
    <source>
        <strain evidence="11">KCTC 12848</strain>
    </source>
</reference>
<accession>A0ABV9XPS2</accession>
<dbReference type="RefSeq" id="WP_344034897.1">
    <property type="nucleotide sequence ID" value="NZ_BAAAKE010000002.1"/>
</dbReference>
<gene>
    <name evidence="10" type="ORF">ACFPFM_01385</name>
</gene>
<organism evidence="10 11">
    <name type="scientific">Saccharothrix xinjiangensis</name>
    <dbReference type="NCBI Taxonomy" id="204798"/>
    <lineage>
        <taxon>Bacteria</taxon>
        <taxon>Bacillati</taxon>
        <taxon>Actinomycetota</taxon>
        <taxon>Actinomycetes</taxon>
        <taxon>Pseudonocardiales</taxon>
        <taxon>Pseudonocardiaceae</taxon>
        <taxon>Saccharothrix</taxon>
    </lineage>
</organism>
<evidence type="ECO:0000259" key="9">
    <source>
        <dbReference type="PROSITE" id="PS50928"/>
    </source>
</evidence>
<evidence type="ECO:0000313" key="11">
    <source>
        <dbReference type="Proteomes" id="UP001595833"/>
    </source>
</evidence>